<evidence type="ECO:0000313" key="1">
    <source>
        <dbReference type="EMBL" id="JAE20191.1"/>
    </source>
</evidence>
<protein>
    <submittedName>
        <fullName evidence="1">Uncharacterized protein</fullName>
    </submittedName>
</protein>
<dbReference type="AlphaFoldDB" id="A0A0A9GCC2"/>
<reference evidence="1" key="2">
    <citation type="journal article" date="2015" name="Data Brief">
        <title>Shoot transcriptome of the giant reed, Arundo donax.</title>
        <authorList>
            <person name="Barrero R.A."/>
            <person name="Guerrero F.D."/>
            <person name="Moolhuijzen P."/>
            <person name="Goolsby J.A."/>
            <person name="Tidwell J."/>
            <person name="Bellgard S.E."/>
            <person name="Bellgard M.I."/>
        </authorList>
    </citation>
    <scope>NUCLEOTIDE SEQUENCE</scope>
    <source>
        <tissue evidence="1">Shoot tissue taken approximately 20 cm above the soil surface</tissue>
    </source>
</reference>
<organism evidence="1">
    <name type="scientific">Arundo donax</name>
    <name type="common">Giant reed</name>
    <name type="synonym">Donax arundinaceus</name>
    <dbReference type="NCBI Taxonomy" id="35708"/>
    <lineage>
        <taxon>Eukaryota</taxon>
        <taxon>Viridiplantae</taxon>
        <taxon>Streptophyta</taxon>
        <taxon>Embryophyta</taxon>
        <taxon>Tracheophyta</taxon>
        <taxon>Spermatophyta</taxon>
        <taxon>Magnoliopsida</taxon>
        <taxon>Liliopsida</taxon>
        <taxon>Poales</taxon>
        <taxon>Poaceae</taxon>
        <taxon>PACMAD clade</taxon>
        <taxon>Arundinoideae</taxon>
        <taxon>Arundineae</taxon>
        <taxon>Arundo</taxon>
    </lineage>
</organism>
<proteinExistence type="predicted"/>
<accession>A0A0A9GCC2</accession>
<dbReference type="EMBL" id="GBRH01177705">
    <property type="protein sequence ID" value="JAE20191.1"/>
    <property type="molecule type" value="Transcribed_RNA"/>
</dbReference>
<reference evidence="1" key="1">
    <citation type="submission" date="2014-09" db="EMBL/GenBank/DDBJ databases">
        <authorList>
            <person name="Magalhaes I.L.F."/>
            <person name="Oliveira U."/>
            <person name="Santos F.R."/>
            <person name="Vidigal T.H.D.A."/>
            <person name="Brescovit A.D."/>
            <person name="Santos A.J."/>
        </authorList>
    </citation>
    <scope>NUCLEOTIDE SEQUENCE</scope>
    <source>
        <tissue evidence="1">Shoot tissue taken approximately 20 cm above the soil surface</tissue>
    </source>
</reference>
<sequence length="30" mass="3599">MMWPVSLIAFWDCLQTSRIDYLIFSQAYSI</sequence>
<name>A0A0A9GCC2_ARUDO</name>